<reference evidence="2 3" key="1">
    <citation type="submission" date="2014-03" db="EMBL/GenBank/DDBJ databases">
        <title>Genome of Paenirhodobacter enshiensis DW2-9.</title>
        <authorList>
            <person name="Wang D."/>
            <person name="Wang G."/>
        </authorList>
    </citation>
    <scope>NUCLEOTIDE SEQUENCE [LARGE SCALE GENOMIC DNA]</scope>
    <source>
        <strain evidence="2 3">DW2-9</strain>
    </source>
</reference>
<evidence type="ECO:0000313" key="2">
    <source>
        <dbReference type="EMBL" id="KFI25450.1"/>
    </source>
</evidence>
<dbReference type="eggNOG" id="ENOG5033Z74">
    <property type="taxonomic scope" value="Bacteria"/>
</dbReference>
<dbReference type="AlphaFoldDB" id="A0A086XTV0"/>
<gene>
    <name evidence="2" type="ORF">CG50_05500</name>
</gene>
<feature type="transmembrane region" description="Helical" evidence="1">
    <location>
        <begin position="97"/>
        <end position="116"/>
    </location>
</feature>
<feature type="transmembrane region" description="Helical" evidence="1">
    <location>
        <begin position="67"/>
        <end position="90"/>
    </location>
</feature>
<keyword evidence="1" id="KW-0472">Membrane</keyword>
<feature type="transmembrane region" description="Helical" evidence="1">
    <location>
        <begin position="6"/>
        <end position="24"/>
    </location>
</feature>
<organism evidence="2 3">
    <name type="scientific">Paenirhodobacter enshiensis</name>
    <dbReference type="NCBI Taxonomy" id="1105367"/>
    <lineage>
        <taxon>Bacteria</taxon>
        <taxon>Pseudomonadati</taxon>
        <taxon>Pseudomonadota</taxon>
        <taxon>Alphaproteobacteria</taxon>
        <taxon>Rhodobacterales</taxon>
        <taxon>Rhodobacter group</taxon>
        <taxon>Paenirhodobacter</taxon>
    </lineage>
</organism>
<evidence type="ECO:0000313" key="3">
    <source>
        <dbReference type="Proteomes" id="UP000028824"/>
    </source>
</evidence>
<sequence length="145" mass="14559">MTPAGFLLGGVIPIICLGLGKVLMRASIGAGAPIPVNLVLVGSTVAALGWGTVFLKGAPLPGFPAMGFAMAMRASWTLAIACMAWGMAVLKLPVSVVAPLTNSNALVAVLVGAIAFAEWCDLNLPLVMLGTTLVCTGATVIALAK</sequence>
<comment type="caution">
    <text evidence="2">The sequence shown here is derived from an EMBL/GenBank/DDBJ whole genome shotgun (WGS) entry which is preliminary data.</text>
</comment>
<feature type="transmembrane region" description="Helical" evidence="1">
    <location>
        <begin position="36"/>
        <end position="55"/>
    </location>
</feature>
<dbReference type="Proteomes" id="UP000028824">
    <property type="component" value="Unassembled WGS sequence"/>
</dbReference>
<keyword evidence="1" id="KW-0812">Transmembrane</keyword>
<evidence type="ECO:0008006" key="4">
    <source>
        <dbReference type="Google" id="ProtNLM"/>
    </source>
</evidence>
<keyword evidence="1" id="KW-1133">Transmembrane helix</keyword>
<name>A0A086XTV0_9RHOB</name>
<proteinExistence type="predicted"/>
<protein>
    <recommendedName>
        <fullName evidence="4">EamA domain-containing protein</fullName>
    </recommendedName>
</protein>
<feature type="transmembrane region" description="Helical" evidence="1">
    <location>
        <begin position="122"/>
        <end position="144"/>
    </location>
</feature>
<dbReference type="EMBL" id="JFZB01000023">
    <property type="protein sequence ID" value="KFI25450.1"/>
    <property type="molecule type" value="Genomic_DNA"/>
</dbReference>
<evidence type="ECO:0000256" key="1">
    <source>
        <dbReference type="SAM" id="Phobius"/>
    </source>
</evidence>
<keyword evidence="3" id="KW-1185">Reference proteome</keyword>
<accession>A0A086XTV0</accession>